<keyword evidence="3" id="KW-0963">Cytoplasm</keyword>
<name>A0A8S3YR88_9EUPU</name>
<keyword evidence="8 13" id="KW-0175">Coiled coil</keyword>
<evidence type="ECO:0000256" key="5">
    <source>
        <dbReference type="ARBA" id="ARBA00022741"/>
    </source>
</evidence>
<dbReference type="GO" id="GO:0051959">
    <property type="term" value="F:dynein light intermediate chain binding"/>
    <property type="evidence" value="ECO:0007669"/>
    <property type="project" value="InterPro"/>
</dbReference>
<dbReference type="GO" id="GO:0005524">
    <property type="term" value="F:ATP binding"/>
    <property type="evidence" value="ECO:0007669"/>
    <property type="project" value="UniProtKB-KW"/>
</dbReference>
<evidence type="ECO:0000259" key="16">
    <source>
        <dbReference type="Pfam" id="PF12781"/>
    </source>
</evidence>
<evidence type="ECO:0000259" key="18">
    <source>
        <dbReference type="Pfam" id="PF18199"/>
    </source>
</evidence>
<feature type="coiled-coil region" evidence="13">
    <location>
        <begin position="140"/>
        <end position="188"/>
    </location>
</feature>
<keyword evidence="7" id="KW-0243">Dynein</keyword>
<dbReference type="OrthoDB" id="447173at2759"/>
<dbReference type="AlphaFoldDB" id="A0A8S3YR88"/>
<dbReference type="Pfam" id="PF18199">
    <property type="entry name" value="Dynein_C"/>
    <property type="match status" value="1"/>
</dbReference>
<accession>A0A8S3YR88</accession>
<keyword evidence="12" id="KW-0966">Cell projection</keyword>
<feature type="non-terminal residue" evidence="19">
    <location>
        <position position="1101"/>
    </location>
</feature>
<dbReference type="FunFam" id="1.20.920.20:FF:000001">
    <property type="entry name" value="dynein heavy chain 2, axonemal"/>
    <property type="match status" value="1"/>
</dbReference>
<evidence type="ECO:0000256" key="10">
    <source>
        <dbReference type="ARBA" id="ARBA00023175"/>
    </source>
</evidence>
<dbReference type="InterPro" id="IPR024743">
    <property type="entry name" value="Dynein_HC_stalk"/>
</dbReference>
<proteinExistence type="inferred from homology"/>
<evidence type="ECO:0000256" key="3">
    <source>
        <dbReference type="ARBA" id="ARBA00022490"/>
    </source>
</evidence>
<dbReference type="PANTHER" id="PTHR22878:SF73">
    <property type="entry name" value="DYNEIN AXONEMAL HEAVY CHAIN 1"/>
    <property type="match status" value="1"/>
</dbReference>
<keyword evidence="20" id="KW-1185">Reference proteome</keyword>
<dbReference type="GO" id="GO:0005930">
    <property type="term" value="C:axoneme"/>
    <property type="evidence" value="ECO:0007669"/>
    <property type="project" value="UniProtKB-SubCell"/>
</dbReference>
<keyword evidence="6" id="KW-0067">ATP-binding</keyword>
<evidence type="ECO:0000313" key="19">
    <source>
        <dbReference type="EMBL" id="CAG5117460.1"/>
    </source>
</evidence>
<evidence type="ECO:0000259" key="17">
    <source>
        <dbReference type="Pfam" id="PF18198"/>
    </source>
</evidence>
<feature type="domain" description="Dynein heavy chain ATP-binding dynein motor region" evidence="16">
    <location>
        <begin position="284"/>
        <end position="495"/>
    </location>
</feature>
<evidence type="ECO:0000256" key="1">
    <source>
        <dbReference type="ARBA" id="ARBA00004430"/>
    </source>
</evidence>
<evidence type="ECO:0000256" key="9">
    <source>
        <dbReference type="ARBA" id="ARBA00023069"/>
    </source>
</evidence>
<organism evidence="19 20">
    <name type="scientific">Candidula unifasciata</name>
    <dbReference type="NCBI Taxonomy" id="100452"/>
    <lineage>
        <taxon>Eukaryota</taxon>
        <taxon>Metazoa</taxon>
        <taxon>Spiralia</taxon>
        <taxon>Lophotrochozoa</taxon>
        <taxon>Mollusca</taxon>
        <taxon>Gastropoda</taxon>
        <taxon>Heterobranchia</taxon>
        <taxon>Euthyneura</taxon>
        <taxon>Panpulmonata</taxon>
        <taxon>Eupulmonata</taxon>
        <taxon>Stylommatophora</taxon>
        <taxon>Helicina</taxon>
        <taxon>Helicoidea</taxon>
        <taxon>Geomitridae</taxon>
        <taxon>Candidula</taxon>
    </lineage>
</organism>
<keyword evidence="11" id="KW-0206">Cytoskeleton</keyword>
<dbReference type="InterPro" id="IPR042219">
    <property type="entry name" value="AAA_lid_11_sf"/>
</dbReference>
<dbReference type="FunFam" id="1.10.8.720:FF:000001">
    <property type="entry name" value="dynein heavy chain 7, axonemal"/>
    <property type="match status" value="1"/>
</dbReference>
<dbReference type="InterPro" id="IPR035706">
    <property type="entry name" value="AAA_9"/>
</dbReference>
<evidence type="ECO:0000256" key="4">
    <source>
        <dbReference type="ARBA" id="ARBA00022701"/>
    </source>
</evidence>
<dbReference type="InterPro" id="IPR027417">
    <property type="entry name" value="P-loop_NTPase"/>
</dbReference>
<dbReference type="Pfam" id="PF12777">
    <property type="entry name" value="MT"/>
    <property type="match status" value="1"/>
</dbReference>
<dbReference type="EMBL" id="CAJHNH020000409">
    <property type="protein sequence ID" value="CAG5117460.1"/>
    <property type="molecule type" value="Genomic_DNA"/>
</dbReference>
<evidence type="ECO:0000259" key="15">
    <source>
        <dbReference type="Pfam" id="PF12777"/>
    </source>
</evidence>
<feature type="domain" description="Dynein heavy chain C-terminal" evidence="18">
    <location>
        <begin position="1031"/>
        <end position="1100"/>
    </location>
</feature>
<comment type="subcellular location">
    <subcellularLocation>
        <location evidence="1">Cytoplasm</location>
        <location evidence="1">Cytoskeleton</location>
        <location evidence="1">Cilium axoneme</location>
    </subcellularLocation>
</comment>
<keyword evidence="9" id="KW-0969">Cilium</keyword>
<keyword evidence="4" id="KW-0493">Microtubule</keyword>
<evidence type="ECO:0000256" key="11">
    <source>
        <dbReference type="ARBA" id="ARBA00023212"/>
    </source>
</evidence>
<keyword evidence="10" id="KW-0505">Motor protein</keyword>
<dbReference type="GO" id="GO:0005874">
    <property type="term" value="C:microtubule"/>
    <property type="evidence" value="ECO:0007669"/>
    <property type="project" value="UniProtKB-KW"/>
</dbReference>
<evidence type="ECO:0000256" key="6">
    <source>
        <dbReference type="ARBA" id="ARBA00022840"/>
    </source>
</evidence>
<dbReference type="FunFam" id="3.40.50.300:FF:000223">
    <property type="entry name" value="Dynein heavy chain 3, axonemal"/>
    <property type="match status" value="1"/>
</dbReference>
<evidence type="ECO:0000256" key="12">
    <source>
        <dbReference type="ARBA" id="ARBA00023273"/>
    </source>
</evidence>
<dbReference type="GO" id="GO:0007018">
    <property type="term" value="P:microtubule-based movement"/>
    <property type="evidence" value="ECO:0007669"/>
    <property type="project" value="InterPro"/>
</dbReference>
<dbReference type="Gene3D" id="1.10.8.720">
    <property type="entry name" value="Region D6 of dynein motor"/>
    <property type="match status" value="1"/>
</dbReference>
<evidence type="ECO:0008006" key="21">
    <source>
        <dbReference type="Google" id="ProtNLM"/>
    </source>
</evidence>
<dbReference type="InterPro" id="IPR026983">
    <property type="entry name" value="DHC"/>
</dbReference>
<dbReference type="InterPro" id="IPR041658">
    <property type="entry name" value="AAA_lid_11"/>
</dbReference>
<dbReference type="Pfam" id="PF03028">
    <property type="entry name" value="Dynein_heavy"/>
    <property type="match status" value="1"/>
</dbReference>
<feature type="domain" description="Dynein heavy chain region D6 P-loop" evidence="14">
    <location>
        <begin position="740"/>
        <end position="853"/>
    </location>
</feature>
<dbReference type="Pfam" id="PF12781">
    <property type="entry name" value="AAA_9"/>
    <property type="match status" value="1"/>
</dbReference>
<dbReference type="FunFam" id="1.10.8.1220:FF:000001">
    <property type="entry name" value="Dynein axonemal heavy chain 5"/>
    <property type="match status" value="1"/>
</dbReference>
<feature type="domain" description="Dynein heavy chain coiled coil stalk" evidence="15">
    <location>
        <begin position="3"/>
        <end position="254"/>
    </location>
</feature>
<feature type="non-terminal residue" evidence="19">
    <location>
        <position position="1"/>
    </location>
</feature>
<dbReference type="Gene3D" id="3.40.50.300">
    <property type="entry name" value="P-loop containing nucleotide triphosphate hydrolases"/>
    <property type="match status" value="2"/>
</dbReference>
<evidence type="ECO:0000259" key="14">
    <source>
        <dbReference type="Pfam" id="PF03028"/>
    </source>
</evidence>
<dbReference type="InterPro" id="IPR041228">
    <property type="entry name" value="Dynein_C"/>
</dbReference>
<dbReference type="Gene3D" id="1.10.8.1220">
    <property type="match status" value="1"/>
</dbReference>
<dbReference type="GO" id="GO:0030286">
    <property type="term" value="C:dynein complex"/>
    <property type="evidence" value="ECO:0007669"/>
    <property type="project" value="UniProtKB-KW"/>
</dbReference>
<dbReference type="InterPro" id="IPR004273">
    <property type="entry name" value="Dynein_heavy_D6_P-loop"/>
</dbReference>
<feature type="domain" description="Dynein heavy chain AAA lid" evidence="17">
    <location>
        <begin position="886"/>
        <end position="1025"/>
    </location>
</feature>
<evidence type="ECO:0000256" key="13">
    <source>
        <dbReference type="SAM" id="Coils"/>
    </source>
</evidence>
<evidence type="ECO:0000256" key="2">
    <source>
        <dbReference type="ARBA" id="ARBA00008887"/>
    </source>
</evidence>
<dbReference type="Gene3D" id="6.10.140.1060">
    <property type="match status" value="1"/>
</dbReference>
<dbReference type="FunFam" id="3.40.50.300:FF:000362">
    <property type="entry name" value="Dynein, axonemal, heavy chain 6"/>
    <property type="match status" value="1"/>
</dbReference>
<dbReference type="Proteomes" id="UP000678393">
    <property type="component" value="Unassembled WGS sequence"/>
</dbReference>
<evidence type="ECO:0000256" key="8">
    <source>
        <dbReference type="ARBA" id="ARBA00023054"/>
    </source>
</evidence>
<evidence type="ECO:0000256" key="7">
    <source>
        <dbReference type="ARBA" id="ARBA00023017"/>
    </source>
</evidence>
<dbReference type="Pfam" id="PF18198">
    <property type="entry name" value="AAA_lid_11"/>
    <property type="match status" value="1"/>
</dbReference>
<dbReference type="GO" id="GO:0045505">
    <property type="term" value="F:dynein intermediate chain binding"/>
    <property type="evidence" value="ECO:0007669"/>
    <property type="project" value="InterPro"/>
</dbReference>
<reference evidence="19" key="1">
    <citation type="submission" date="2021-04" db="EMBL/GenBank/DDBJ databases">
        <authorList>
            <consortium name="Molecular Ecology Group"/>
        </authorList>
    </citation>
    <scope>NUCLEOTIDE SEQUENCE</scope>
</reference>
<gene>
    <name evidence="19" type="ORF">CUNI_LOCUS3018</name>
</gene>
<dbReference type="GO" id="GO:0008569">
    <property type="term" value="F:minus-end-directed microtubule motor activity"/>
    <property type="evidence" value="ECO:0007669"/>
    <property type="project" value="InterPro"/>
</dbReference>
<dbReference type="PANTHER" id="PTHR22878">
    <property type="entry name" value="DYNEIN HEAVY CHAIN 6, AXONEMAL-LIKE-RELATED"/>
    <property type="match status" value="1"/>
</dbReference>
<protein>
    <recommendedName>
        <fullName evidence="21">Dynein axonemal heavy chain 1</fullName>
    </recommendedName>
</protein>
<comment type="caution">
    <text evidence="19">The sequence shown here is derived from an EMBL/GenBank/DDBJ whole genome shotgun (WGS) entry which is preliminary data.</text>
</comment>
<keyword evidence="5" id="KW-0547">Nucleotide-binding</keyword>
<sequence>ESALSSLKSLNKTDVTEVRALQRPPPGVKLVMEATCIMKGIKPKKVAGDLPGQKIDDYWEVGKGQLQDPQKFLDSLFNYDKDNIPPEVIKKIEPYAVNPNFTPEAISKVSKACTSICQWVLAMYKYHFVAINVAPKRKKLKQAMEELEVTEKMLFTAKKKLYDVEAGVAKLQRQYNESMAKKQHLEDKCKLCMARLDRADKLINSLADEKDRWGDSIKNYERLITFVPGNVLISAAFVAYLGPFTADYRAKMVSDWSRSLPDHHVPSSRDPNFLNIMSDPVKLRSWQIFGLPADAYSAENGVIVSLSRRWPLFIDPQGQANKWIKNMEAANELDVVKQSSRDYIRALENAIRFGKPCLMENVGSDLDPSLEPILLRQTFKQQGTVVIKIGDNLVPYHKDFKFYLTSKLPNPHYTPEVSTKVTLINFTLSPSGLQDQLLGIVVAEERPDLEDSKNQLIIKIEDKILYLLSASQGSPVDDIELIETLDASKVTAQEIQAKVKASEVTEKIIDETRSQYIPVAINSQILFFCVADMAKIDPMYQYSLEWFVTIFLSSIAQAERAESLTERVSHINEAFTYNLFVNVCRSLFEKHRLLFGLLMCVRKEMEKGTIDMNEWRWLIAGGTHIPKELPNPAPDWLSVRSWNDILTVAALPAFSEFAEDFPNHLEFFQAMFDSSDPQDMTLPGKWAEKLDEFQFILVLKALRPDKVTNAMQILVANKLGQKFIEPQTTDLAFVFKDSSTTCPLVFVLSTGTDPAGSLYQFAETMRFSKRLNAISLGQGQGPRAEGLMRLAMDKGGWVFFQNCHLAPSWMPTLERLVETIDPETVHKDFRLWLTSMPSSIFPVYILQNSSKMTVEPPKGIKANLLRSYLGFSDKFFKQCPGKVRIFKHLLLSICFFHAVVLERRKFGALGFNIPYEFTDGDLKICIDQLSMFLQEYNDTPFKVLLYTAGHINYGGRVTDDWDRRCLMNILGDFYNVKVISSYFVYSESGIYRQLGAESDLAMYLEYIRGLPINDKPEIFGLHDNANITFAQNETSQLLNYLVELQPKTASAGGMSREEVVEKTSKSILEKVPKTIDMKMLMTKYPVKYEQSMNTVLAQEVI</sequence>
<comment type="similarity">
    <text evidence="2">Belongs to the dynein heavy chain family.</text>
</comment>
<dbReference type="Gene3D" id="1.20.920.20">
    <property type="match status" value="1"/>
</dbReference>
<evidence type="ECO:0000313" key="20">
    <source>
        <dbReference type="Proteomes" id="UP000678393"/>
    </source>
</evidence>